<evidence type="ECO:0000313" key="1">
    <source>
        <dbReference type="EMBL" id="MQL89889.1"/>
    </source>
</evidence>
<dbReference type="InterPro" id="IPR050471">
    <property type="entry name" value="AB_hydrolase"/>
</dbReference>
<dbReference type="Proteomes" id="UP000652761">
    <property type="component" value="Unassembled WGS sequence"/>
</dbReference>
<sequence length="111" mass="11985">MPFCDVSKYEEGVERSETGHGIKIFYRRYGHGSTKVLLIIGLAGTHDSWGPQIKGLTGSLEPNDEDSPAGDVTDVDCIIGNANAEDGIEVCCFDNRGMGQSSVPTKKTEYT</sequence>
<dbReference type="Gene3D" id="3.40.50.1820">
    <property type="entry name" value="alpha/beta hydrolase"/>
    <property type="match status" value="1"/>
</dbReference>
<dbReference type="SUPFAM" id="SSF53474">
    <property type="entry name" value="alpha/beta-Hydrolases"/>
    <property type="match status" value="1"/>
</dbReference>
<dbReference type="OrthoDB" id="19657at2759"/>
<protein>
    <submittedName>
        <fullName evidence="1">Uncharacterized protein</fullName>
    </submittedName>
</protein>
<proteinExistence type="predicted"/>
<dbReference type="InterPro" id="IPR029058">
    <property type="entry name" value="AB_hydrolase_fold"/>
</dbReference>
<organism evidence="1 2">
    <name type="scientific">Colocasia esculenta</name>
    <name type="common">Wild taro</name>
    <name type="synonym">Arum esculentum</name>
    <dbReference type="NCBI Taxonomy" id="4460"/>
    <lineage>
        <taxon>Eukaryota</taxon>
        <taxon>Viridiplantae</taxon>
        <taxon>Streptophyta</taxon>
        <taxon>Embryophyta</taxon>
        <taxon>Tracheophyta</taxon>
        <taxon>Spermatophyta</taxon>
        <taxon>Magnoliopsida</taxon>
        <taxon>Liliopsida</taxon>
        <taxon>Araceae</taxon>
        <taxon>Aroideae</taxon>
        <taxon>Colocasieae</taxon>
        <taxon>Colocasia</taxon>
    </lineage>
</organism>
<gene>
    <name evidence="1" type="ORF">Taro_022488</name>
</gene>
<dbReference type="EMBL" id="NMUH01001188">
    <property type="protein sequence ID" value="MQL89889.1"/>
    <property type="molecule type" value="Genomic_DNA"/>
</dbReference>
<dbReference type="PANTHER" id="PTHR43433:SF5">
    <property type="entry name" value="AB HYDROLASE-1 DOMAIN-CONTAINING PROTEIN"/>
    <property type="match status" value="1"/>
</dbReference>
<dbReference type="AlphaFoldDB" id="A0A843VEK0"/>
<evidence type="ECO:0000313" key="2">
    <source>
        <dbReference type="Proteomes" id="UP000652761"/>
    </source>
</evidence>
<comment type="caution">
    <text evidence="1">The sequence shown here is derived from an EMBL/GenBank/DDBJ whole genome shotgun (WGS) entry which is preliminary data.</text>
</comment>
<dbReference type="PANTHER" id="PTHR43433">
    <property type="entry name" value="HYDROLASE, ALPHA/BETA FOLD FAMILY PROTEIN"/>
    <property type="match status" value="1"/>
</dbReference>
<name>A0A843VEK0_COLES</name>
<reference evidence="1" key="1">
    <citation type="submission" date="2017-07" db="EMBL/GenBank/DDBJ databases">
        <title>Taro Niue Genome Assembly and Annotation.</title>
        <authorList>
            <person name="Atibalentja N."/>
            <person name="Keating K."/>
            <person name="Fields C.J."/>
        </authorList>
    </citation>
    <scope>NUCLEOTIDE SEQUENCE</scope>
    <source>
        <strain evidence="1">Niue_2</strain>
        <tissue evidence="1">Leaf</tissue>
    </source>
</reference>
<accession>A0A843VEK0</accession>
<keyword evidence="2" id="KW-1185">Reference proteome</keyword>